<name>A0A418MUZ7_9ACTN</name>
<evidence type="ECO:0000313" key="2">
    <source>
        <dbReference type="EMBL" id="RIV38081.1"/>
    </source>
</evidence>
<protein>
    <recommendedName>
        <fullName evidence="1">ScoMcrA-like SRA domain-containing protein</fullName>
    </recommendedName>
</protein>
<comment type="caution">
    <text evidence="2">The sequence shown here is derived from an EMBL/GenBank/DDBJ whole genome shotgun (WGS) entry which is preliminary data.</text>
</comment>
<dbReference type="AlphaFoldDB" id="A0A418MUZ7"/>
<dbReference type="Pfam" id="PF26348">
    <property type="entry name" value="SRA_ScoMcrA"/>
    <property type="match status" value="1"/>
</dbReference>
<organism evidence="2 3">
    <name type="scientific">Micromonospora radicis</name>
    <dbReference type="NCBI Taxonomy" id="1894971"/>
    <lineage>
        <taxon>Bacteria</taxon>
        <taxon>Bacillati</taxon>
        <taxon>Actinomycetota</taxon>
        <taxon>Actinomycetes</taxon>
        <taxon>Micromonosporales</taxon>
        <taxon>Micromonosporaceae</taxon>
        <taxon>Micromonospora</taxon>
    </lineage>
</organism>
<dbReference type="InterPro" id="IPR058712">
    <property type="entry name" value="SRA_ScoMcrA"/>
</dbReference>
<gene>
    <name evidence="2" type="ORF">D2L64_13990</name>
</gene>
<dbReference type="EMBL" id="QXEC01000011">
    <property type="protein sequence ID" value="RIV38081.1"/>
    <property type="molecule type" value="Genomic_DNA"/>
</dbReference>
<dbReference type="OrthoDB" id="4939521at2"/>
<keyword evidence="3" id="KW-1185">Reference proteome</keyword>
<sequence length="297" mass="33287">MAWNIQIGEVVVRRQLHQRVGGGSGQGGITRPAKRADVLLFSSPAGARYGYDFDGWKPDGAFHYTGEGQVGDQTFVRGNAAVRDHLDRGLRLRFFDQVKRSVVRYLGEFRVDPELPWYAEEARDRLGDLRKVIVFRLLPVDFKAPEAGEASPGKPRVRDVPMEAHVAETFQMEPKREPTTAERREADLVDRYVAALVAEGGATTRKEIKLPDLGRALYTDLFDKGRAELVEAKSSAARHHVRLALGQLLDYARYVDHRSRAVLLPSYPGPDLVELLHRVDVACIYEQEGGGFVRLDP</sequence>
<evidence type="ECO:0000313" key="3">
    <source>
        <dbReference type="Proteomes" id="UP000283832"/>
    </source>
</evidence>
<dbReference type="Proteomes" id="UP000283832">
    <property type="component" value="Unassembled WGS sequence"/>
</dbReference>
<feature type="domain" description="ScoMcrA-like SRA" evidence="1">
    <location>
        <begin position="8"/>
        <end position="146"/>
    </location>
</feature>
<accession>A0A418MUZ7</accession>
<proteinExistence type="predicted"/>
<reference evidence="2 3" key="1">
    <citation type="submission" date="2018-08" db="EMBL/GenBank/DDBJ databases">
        <title>Jishengella sp. nov., isolated from a root of Azadirachta indica A. Juss. var. siamensis Valenton.</title>
        <authorList>
            <person name="Kuncharoen N."/>
            <person name="Tanasupawat S."/>
            <person name="Kudo T."/>
            <person name="Ohkuma M."/>
        </authorList>
    </citation>
    <scope>NUCLEOTIDE SEQUENCE [LARGE SCALE GENOMIC DNA]</scope>
    <source>
        <strain evidence="2 3">AZ1-13</strain>
    </source>
</reference>
<evidence type="ECO:0000259" key="1">
    <source>
        <dbReference type="Pfam" id="PF26348"/>
    </source>
</evidence>